<dbReference type="InterPro" id="IPR007227">
    <property type="entry name" value="Cell_shape_determining_MreD"/>
</dbReference>
<keyword evidence="3" id="KW-1003">Cell membrane</keyword>
<evidence type="ECO:0000256" key="8">
    <source>
        <dbReference type="SAM" id="Phobius"/>
    </source>
</evidence>
<reference evidence="9 10" key="1">
    <citation type="submission" date="2022-01" db="EMBL/GenBank/DDBJ databases">
        <title>Alkalihalobacillus sp. EGI L200015, a novel bacterium isolated from a salt lake sediment.</title>
        <authorList>
            <person name="Gao L."/>
            <person name="Fang B.-Z."/>
            <person name="Li W.-J."/>
        </authorList>
    </citation>
    <scope>NUCLEOTIDE SEQUENCE [LARGE SCALE GENOMIC DNA]</scope>
    <source>
        <strain evidence="9 10">KCTC 12718</strain>
    </source>
</reference>
<dbReference type="Proteomes" id="UP001649381">
    <property type="component" value="Unassembled WGS sequence"/>
</dbReference>
<feature type="transmembrane region" description="Helical" evidence="8">
    <location>
        <begin position="34"/>
        <end position="51"/>
    </location>
</feature>
<comment type="caution">
    <text evidence="9">The sequence shown here is derived from an EMBL/GenBank/DDBJ whole genome shotgun (WGS) entry which is preliminary data.</text>
</comment>
<feature type="transmembrane region" description="Helical" evidence="8">
    <location>
        <begin position="58"/>
        <end position="80"/>
    </location>
</feature>
<protein>
    <submittedName>
        <fullName evidence="9">Rod shape-determining protein MreD</fullName>
    </submittedName>
</protein>
<keyword evidence="7 8" id="KW-0472">Membrane</keyword>
<dbReference type="RefSeq" id="WP_236334240.1">
    <property type="nucleotide sequence ID" value="NZ_JAKIJS010000001.1"/>
</dbReference>
<keyword evidence="5" id="KW-0133">Cell shape</keyword>
<accession>A0ABS9H2N9</accession>
<comment type="similarity">
    <text evidence="2">Belongs to the MreD family.</text>
</comment>
<keyword evidence="4 8" id="KW-0812">Transmembrane</keyword>
<comment type="subcellular location">
    <subcellularLocation>
        <location evidence="1">Cell membrane</location>
        <topology evidence="1">Multi-pass membrane protein</topology>
    </subcellularLocation>
</comment>
<sequence length="172" mass="20106">MIRFLLPFLTYLLFISESTLMQVFTPQHMDNETIIIPRFVVIMVCFIGMYITPMRGVLYGVAFGLLYDLIFTDLIGVYMFSMGLTAYITTFIARYFHGNIFVTLFVMIIGLSAFEFLVFGLYTLIDIANMNLEIFVYQRYLPTLLLNCVFVVLVYYPLRKWLINIAIDLEEK</sequence>
<dbReference type="Pfam" id="PF04093">
    <property type="entry name" value="MreD"/>
    <property type="match status" value="1"/>
</dbReference>
<evidence type="ECO:0000256" key="5">
    <source>
        <dbReference type="ARBA" id="ARBA00022960"/>
    </source>
</evidence>
<name>A0ABS9H2N9_9BACL</name>
<keyword evidence="10" id="KW-1185">Reference proteome</keyword>
<dbReference type="NCBIfam" id="TIGR03426">
    <property type="entry name" value="shape_MreD"/>
    <property type="match status" value="1"/>
</dbReference>
<evidence type="ECO:0000256" key="2">
    <source>
        <dbReference type="ARBA" id="ARBA00007776"/>
    </source>
</evidence>
<evidence type="ECO:0000313" key="10">
    <source>
        <dbReference type="Proteomes" id="UP001649381"/>
    </source>
</evidence>
<evidence type="ECO:0000313" key="9">
    <source>
        <dbReference type="EMBL" id="MCF6138095.1"/>
    </source>
</evidence>
<gene>
    <name evidence="9" type="primary">mreD</name>
    <name evidence="9" type="ORF">L2716_10200</name>
</gene>
<dbReference type="EMBL" id="JAKIJS010000001">
    <property type="protein sequence ID" value="MCF6138095.1"/>
    <property type="molecule type" value="Genomic_DNA"/>
</dbReference>
<evidence type="ECO:0000256" key="1">
    <source>
        <dbReference type="ARBA" id="ARBA00004651"/>
    </source>
</evidence>
<organism evidence="9 10">
    <name type="scientific">Pseudalkalibacillus berkeleyi</name>
    <dbReference type="NCBI Taxonomy" id="1069813"/>
    <lineage>
        <taxon>Bacteria</taxon>
        <taxon>Bacillati</taxon>
        <taxon>Bacillota</taxon>
        <taxon>Bacilli</taxon>
        <taxon>Bacillales</taxon>
        <taxon>Fictibacillaceae</taxon>
        <taxon>Pseudalkalibacillus</taxon>
    </lineage>
</organism>
<evidence type="ECO:0000256" key="6">
    <source>
        <dbReference type="ARBA" id="ARBA00022989"/>
    </source>
</evidence>
<feature type="transmembrane region" description="Helical" evidence="8">
    <location>
        <begin position="100"/>
        <end position="125"/>
    </location>
</feature>
<evidence type="ECO:0000256" key="4">
    <source>
        <dbReference type="ARBA" id="ARBA00022692"/>
    </source>
</evidence>
<evidence type="ECO:0000256" key="3">
    <source>
        <dbReference type="ARBA" id="ARBA00022475"/>
    </source>
</evidence>
<proteinExistence type="inferred from homology"/>
<keyword evidence="6 8" id="KW-1133">Transmembrane helix</keyword>
<feature type="transmembrane region" description="Helical" evidence="8">
    <location>
        <begin position="137"/>
        <end position="158"/>
    </location>
</feature>
<evidence type="ECO:0000256" key="7">
    <source>
        <dbReference type="ARBA" id="ARBA00023136"/>
    </source>
</evidence>